<dbReference type="PANTHER" id="PTHR35125">
    <property type="entry name" value="NEURON NAVIGATOR 1-LIKE-RELATED"/>
    <property type="match status" value="1"/>
</dbReference>
<reference evidence="3" key="1">
    <citation type="submission" date="2025-08" db="UniProtKB">
        <authorList>
            <consortium name="RefSeq"/>
        </authorList>
    </citation>
    <scope>IDENTIFICATION</scope>
</reference>
<feature type="region of interest" description="Disordered" evidence="1">
    <location>
        <begin position="1"/>
        <end position="21"/>
    </location>
</feature>
<evidence type="ECO:0000313" key="2">
    <source>
        <dbReference type="Proteomes" id="UP000515124"/>
    </source>
</evidence>
<sequence>MVSGLQESIDTPCPSVDPPPHVQKKHNMKLSVVAEEAICPGAIAEERFLHNHEECFKAQTRPILMTLNLVGCMSLAPWAEPASSSSFEPESPPRYSDLEEMYEDELSVYPGCLTTLTLHLLSLQNHQVSTLFPLCFRRTVTSS</sequence>
<accession>A0A6P5SI74</accession>
<keyword evidence="2" id="KW-1185">Reference proteome</keyword>
<dbReference type="AlphaFoldDB" id="A0A6P5SI74"/>
<name>A0A6P5SI74_PRUAV</name>
<dbReference type="KEGG" id="pavi:110756173"/>
<protein>
    <submittedName>
        <fullName evidence="3">Uncharacterized protein LOC110756173</fullName>
    </submittedName>
</protein>
<proteinExistence type="predicted"/>
<dbReference type="Proteomes" id="UP000515124">
    <property type="component" value="Unplaced"/>
</dbReference>
<dbReference type="PANTHER" id="PTHR35125:SF2">
    <property type="entry name" value="PROTEIN PATRONUS 2-LIKE"/>
    <property type="match status" value="1"/>
</dbReference>
<evidence type="ECO:0000256" key="1">
    <source>
        <dbReference type="SAM" id="MobiDB-lite"/>
    </source>
</evidence>
<dbReference type="RefSeq" id="XP_021813261.1">
    <property type="nucleotide sequence ID" value="XM_021957569.1"/>
</dbReference>
<dbReference type="InterPro" id="IPR039326">
    <property type="entry name" value="Patronus"/>
</dbReference>
<evidence type="ECO:0000313" key="3">
    <source>
        <dbReference type="RefSeq" id="XP_021813261.1"/>
    </source>
</evidence>
<organism evidence="2 3">
    <name type="scientific">Prunus avium</name>
    <name type="common">Cherry</name>
    <name type="synonym">Cerasus avium</name>
    <dbReference type="NCBI Taxonomy" id="42229"/>
    <lineage>
        <taxon>Eukaryota</taxon>
        <taxon>Viridiplantae</taxon>
        <taxon>Streptophyta</taxon>
        <taxon>Embryophyta</taxon>
        <taxon>Tracheophyta</taxon>
        <taxon>Spermatophyta</taxon>
        <taxon>Magnoliopsida</taxon>
        <taxon>eudicotyledons</taxon>
        <taxon>Gunneridae</taxon>
        <taxon>Pentapetalae</taxon>
        <taxon>rosids</taxon>
        <taxon>fabids</taxon>
        <taxon>Rosales</taxon>
        <taxon>Rosaceae</taxon>
        <taxon>Amygdaloideae</taxon>
        <taxon>Amygdaleae</taxon>
        <taxon>Prunus</taxon>
    </lineage>
</organism>
<dbReference type="GO" id="GO:0007346">
    <property type="term" value="P:regulation of mitotic cell cycle"/>
    <property type="evidence" value="ECO:0007669"/>
    <property type="project" value="InterPro"/>
</dbReference>
<gene>
    <name evidence="3" type="primary">LOC110756173</name>
</gene>
<dbReference type="GeneID" id="110756173"/>